<evidence type="ECO:0000259" key="12">
    <source>
        <dbReference type="Pfam" id="PF00890"/>
    </source>
</evidence>
<dbReference type="UniPathway" id="UPA00253">
    <property type="reaction ID" value="UER00326"/>
</dbReference>
<comment type="caution">
    <text evidence="14">The sequence shown here is derived from an EMBL/GenBank/DDBJ whole genome shotgun (WGS) entry which is preliminary data.</text>
</comment>
<dbReference type="InterPro" id="IPR037099">
    <property type="entry name" value="Fum_R/Succ_DH_flav-like_C_sf"/>
</dbReference>
<dbReference type="Gene3D" id="3.90.700.10">
    <property type="entry name" value="Succinate dehydrogenase/fumarate reductase flavoprotein, catalytic domain"/>
    <property type="match status" value="1"/>
</dbReference>
<dbReference type="Pfam" id="PF02910">
    <property type="entry name" value="Succ_DH_flav_C"/>
    <property type="match status" value="1"/>
</dbReference>
<keyword evidence="8" id="KW-0274">FAD</keyword>
<dbReference type="GO" id="GO:0008734">
    <property type="term" value="F:L-aspartate oxidase activity"/>
    <property type="evidence" value="ECO:0007669"/>
    <property type="project" value="UniProtKB-EC"/>
</dbReference>
<dbReference type="InterPro" id="IPR015939">
    <property type="entry name" value="Fum_Rdtase/Succ_DH_flav-like_C"/>
</dbReference>
<keyword evidence="6" id="KW-0285">Flavoprotein</keyword>
<dbReference type="InterPro" id="IPR005288">
    <property type="entry name" value="NadB"/>
</dbReference>
<dbReference type="EMBL" id="SNYJ01000001">
    <property type="protein sequence ID" value="TDQ42793.1"/>
    <property type="molecule type" value="Genomic_DNA"/>
</dbReference>
<dbReference type="Gene3D" id="3.50.50.60">
    <property type="entry name" value="FAD/NAD(P)-binding domain"/>
    <property type="match status" value="1"/>
</dbReference>
<comment type="pathway">
    <text evidence="2">Cofactor biosynthesis; NAD(+) biosynthesis; iminoaspartate from L-aspartate (oxidase route): step 1/1.</text>
</comment>
<dbReference type="Proteomes" id="UP000295632">
    <property type="component" value="Unassembled WGS sequence"/>
</dbReference>
<feature type="domain" description="FAD-dependent oxidoreductase 2 FAD-binding" evidence="12">
    <location>
        <begin position="7"/>
        <end position="367"/>
    </location>
</feature>
<evidence type="ECO:0000256" key="11">
    <source>
        <dbReference type="ARBA" id="ARBA00048305"/>
    </source>
</evidence>
<dbReference type="Gene3D" id="1.20.58.100">
    <property type="entry name" value="Fumarate reductase/succinate dehydrogenase flavoprotein-like, C-terminal domain"/>
    <property type="match status" value="1"/>
</dbReference>
<keyword evidence="9" id="KW-0560">Oxidoreductase</keyword>
<evidence type="ECO:0000313" key="14">
    <source>
        <dbReference type="EMBL" id="TDQ42793.1"/>
    </source>
</evidence>
<evidence type="ECO:0000256" key="10">
    <source>
        <dbReference type="ARBA" id="ARBA00030386"/>
    </source>
</evidence>
<name>A0A4R6UCF9_9BACI</name>
<evidence type="ECO:0000256" key="7">
    <source>
        <dbReference type="ARBA" id="ARBA00022642"/>
    </source>
</evidence>
<accession>A0A4R6UCF9</accession>
<evidence type="ECO:0000259" key="13">
    <source>
        <dbReference type="Pfam" id="PF02910"/>
    </source>
</evidence>
<comment type="similarity">
    <text evidence="3">Belongs to the FAD-dependent oxidoreductase 2 family. NadB subfamily.</text>
</comment>
<dbReference type="InterPro" id="IPR027477">
    <property type="entry name" value="Succ_DH/fumarate_Rdtase_cat_sf"/>
</dbReference>
<organism evidence="14 15">
    <name type="scientific">Aureibacillus halotolerans</name>
    <dbReference type="NCBI Taxonomy" id="1508390"/>
    <lineage>
        <taxon>Bacteria</taxon>
        <taxon>Bacillati</taxon>
        <taxon>Bacillota</taxon>
        <taxon>Bacilli</taxon>
        <taxon>Bacillales</taxon>
        <taxon>Bacillaceae</taxon>
        <taxon>Aureibacillus</taxon>
    </lineage>
</organism>
<reference evidence="14 15" key="1">
    <citation type="submission" date="2019-03" db="EMBL/GenBank/DDBJ databases">
        <title>Genomic Encyclopedia of Type Strains, Phase IV (KMG-IV): sequencing the most valuable type-strain genomes for metagenomic binning, comparative biology and taxonomic classification.</title>
        <authorList>
            <person name="Goeker M."/>
        </authorList>
    </citation>
    <scope>NUCLEOTIDE SEQUENCE [LARGE SCALE GENOMIC DNA]</scope>
    <source>
        <strain evidence="14 15">DSM 28697</strain>
    </source>
</reference>
<dbReference type="PANTHER" id="PTHR42716:SF2">
    <property type="entry name" value="L-ASPARTATE OXIDASE, CHLOROPLASTIC"/>
    <property type="match status" value="1"/>
</dbReference>
<dbReference type="SUPFAM" id="SSF56425">
    <property type="entry name" value="Succinate dehydrogenase/fumarate reductase flavoprotein, catalytic domain"/>
    <property type="match status" value="1"/>
</dbReference>
<dbReference type="InterPro" id="IPR036188">
    <property type="entry name" value="FAD/NAD-bd_sf"/>
</dbReference>
<dbReference type="PANTHER" id="PTHR42716">
    <property type="entry name" value="L-ASPARTATE OXIDASE"/>
    <property type="match status" value="1"/>
</dbReference>
<dbReference type="RefSeq" id="WP_133578627.1">
    <property type="nucleotide sequence ID" value="NZ_SNYJ01000001.1"/>
</dbReference>
<evidence type="ECO:0000256" key="2">
    <source>
        <dbReference type="ARBA" id="ARBA00004950"/>
    </source>
</evidence>
<keyword evidence="7" id="KW-0662">Pyridine nucleotide biosynthesis</keyword>
<dbReference type="InterPro" id="IPR003953">
    <property type="entry name" value="FAD-dep_OxRdtase_2_FAD-bd"/>
</dbReference>
<proteinExistence type="inferred from homology"/>
<evidence type="ECO:0000256" key="6">
    <source>
        <dbReference type="ARBA" id="ARBA00022630"/>
    </source>
</evidence>
<dbReference type="EC" id="1.4.3.16" evidence="4"/>
<dbReference type="GO" id="GO:0034628">
    <property type="term" value="P:'de novo' NAD+ biosynthetic process from L-aspartate"/>
    <property type="evidence" value="ECO:0007669"/>
    <property type="project" value="TreeGrafter"/>
</dbReference>
<evidence type="ECO:0000256" key="8">
    <source>
        <dbReference type="ARBA" id="ARBA00022827"/>
    </source>
</evidence>
<dbReference type="OrthoDB" id="9806724at2"/>
<feature type="domain" description="Fumarate reductase/succinate dehydrogenase flavoprotein-like C-terminal" evidence="13">
    <location>
        <begin position="410"/>
        <end position="507"/>
    </location>
</feature>
<keyword evidence="15" id="KW-1185">Reference proteome</keyword>
<comment type="cofactor">
    <cofactor evidence="1">
        <name>FAD</name>
        <dbReference type="ChEBI" id="CHEBI:57692"/>
    </cofactor>
</comment>
<evidence type="ECO:0000313" key="15">
    <source>
        <dbReference type="Proteomes" id="UP000295632"/>
    </source>
</evidence>
<comment type="catalytic activity">
    <reaction evidence="11">
        <text>L-aspartate + O2 = iminosuccinate + H2O2</text>
        <dbReference type="Rhea" id="RHEA:25876"/>
        <dbReference type="ChEBI" id="CHEBI:15379"/>
        <dbReference type="ChEBI" id="CHEBI:16240"/>
        <dbReference type="ChEBI" id="CHEBI:29991"/>
        <dbReference type="ChEBI" id="CHEBI:77875"/>
        <dbReference type="EC" id="1.4.3.16"/>
    </reaction>
    <physiologicalReaction direction="left-to-right" evidence="11">
        <dbReference type="Rhea" id="RHEA:25877"/>
    </physiologicalReaction>
</comment>
<gene>
    <name evidence="14" type="ORF">EV213_101222</name>
</gene>
<dbReference type="AlphaFoldDB" id="A0A4R6UCF9"/>
<evidence type="ECO:0000256" key="3">
    <source>
        <dbReference type="ARBA" id="ARBA00008562"/>
    </source>
</evidence>
<protein>
    <recommendedName>
        <fullName evidence="5">L-aspartate oxidase</fullName>
        <ecNumber evidence="4">1.4.3.16</ecNumber>
    </recommendedName>
    <alternativeName>
        <fullName evidence="10">Quinolinate synthase B</fullName>
    </alternativeName>
</protein>
<evidence type="ECO:0000256" key="5">
    <source>
        <dbReference type="ARBA" id="ARBA00021901"/>
    </source>
</evidence>
<dbReference type="GO" id="GO:0033765">
    <property type="term" value="F:steroid dehydrogenase activity, acting on the CH-CH group of donors"/>
    <property type="evidence" value="ECO:0007669"/>
    <property type="project" value="UniProtKB-ARBA"/>
</dbReference>
<evidence type="ECO:0000256" key="4">
    <source>
        <dbReference type="ARBA" id="ARBA00012173"/>
    </source>
</evidence>
<sequence length="522" mass="56079">MHTSFYDCVIIGSGLAGLTAALSLPDTMNILVLAKGTCEQSSSWKAQGGVSAATEAEDTWSLHNEDTRQAGAGHCHHKNTSIMTKEATTAMRFLSNCGVRFSPHIHQEGGHQQRRIHHIDGDQTGVGLITALLNSLTPNIEIAFHHTVVELAVNAEGCCIGAHAVSRENQQQTYLSPATIIASGGCADLFAHSSNGGGSIGSGAALALKAGALLTDMEFMQFHPTLLLDHAGQSIGLVSEAVRGEGAVLVDGTGNSFMKEIHAFGDLAPRDVVARAIHHKRGHGEDVFLDISSIRHFAVQFPRIAAMCKAHGYEHSTKLPVSPGAHYMMGGIVATMDGETTVPGLYAIGEAACTGVHGANRLASNSLLEAIVCGQRVAVCISSKESSSSLLHPETTSHMLQIPRQRLSAQHLQVEMTKACGIVRENKGLSMLHSQLKPIAEMALGVDWRRLSVKQVELLHRLVVSERIVAAARLRTESRGGHYRSDYRNPEKHWENKRINHHKSSLWKGDIESADIAAQTHA</sequence>
<dbReference type="PRINTS" id="PR00368">
    <property type="entry name" value="FADPNR"/>
</dbReference>
<dbReference type="SUPFAM" id="SSF46977">
    <property type="entry name" value="Succinate dehydrogenase/fumarate reductase flavoprotein C-terminal domain"/>
    <property type="match status" value="1"/>
</dbReference>
<evidence type="ECO:0000256" key="1">
    <source>
        <dbReference type="ARBA" id="ARBA00001974"/>
    </source>
</evidence>
<evidence type="ECO:0000256" key="9">
    <source>
        <dbReference type="ARBA" id="ARBA00023002"/>
    </source>
</evidence>
<dbReference type="SUPFAM" id="SSF51905">
    <property type="entry name" value="FAD/NAD(P)-binding domain"/>
    <property type="match status" value="1"/>
</dbReference>
<dbReference type="Pfam" id="PF00890">
    <property type="entry name" value="FAD_binding_2"/>
    <property type="match status" value="1"/>
</dbReference>